<evidence type="ECO:0000259" key="7">
    <source>
        <dbReference type="Pfam" id="PF09349"/>
    </source>
</evidence>
<dbReference type="NCBIfam" id="TIGR03180">
    <property type="entry name" value="UraD_2"/>
    <property type="match status" value="1"/>
</dbReference>
<dbReference type="InterPro" id="IPR017595">
    <property type="entry name" value="OHCU_decarboxylase-2"/>
</dbReference>
<dbReference type="Pfam" id="PF09349">
    <property type="entry name" value="OHCU_decarbox"/>
    <property type="match status" value="1"/>
</dbReference>
<evidence type="ECO:0000313" key="8">
    <source>
        <dbReference type="EMBL" id="APZ32971.1"/>
    </source>
</evidence>
<dbReference type="Proteomes" id="UP000187185">
    <property type="component" value="Chromosome"/>
</dbReference>
<feature type="domain" description="Oxo-4-hydroxy-4-carboxy-5-ureidoimidazoline decarboxylase" evidence="7">
    <location>
        <begin position="7"/>
        <end position="160"/>
    </location>
</feature>
<dbReference type="PANTHER" id="PTHR43466">
    <property type="entry name" value="2-OXO-4-HYDROXY-4-CARBOXY-5-UREIDOIMIDAZOLINE DECARBOXYLASE-RELATED"/>
    <property type="match status" value="1"/>
</dbReference>
<name>A0A1P8U4D5_9MICO</name>
<comment type="catalytic activity">
    <reaction evidence="1">
        <text>5-hydroxy-2-oxo-4-ureido-2,5-dihydro-1H-imidazole-5-carboxylate + H(+) = (S)-allantoin + CO2</text>
        <dbReference type="Rhea" id="RHEA:26301"/>
        <dbReference type="ChEBI" id="CHEBI:15378"/>
        <dbReference type="ChEBI" id="CHEBI:15678"/>
        <dbReference type="ChEBI" id="CHEBI:16526"/>
        <dbReference type="ChEBI" id="CHEBI:58639"/>
        <dbReference type="EC" id="4.1.1.97"/>
    </reaction>
</comment>
<evidence type="ECO:0000313" key="9">
    <source>
        <dbReference type="Proteomes" id="UP000187185"/>
    </source>
</evidence>
<dbReference type="SUPFAM" id="SSF158694">
    <property type="entry name" value="UraD-Like"/>
    <property type="match status" value="1"/>
</dbReference>
<dbReference type="GO" id="GO:0006144">
    <property type="term" value="P:purine nucleobase metabolic process"/>
    <property type="evidence" value="ECO:0007669"/>
    <property type="project" value="UniProtKB-KW"/>
</dbReference>
<dbReference type="InterPro" id="IPR036778">
    <property type="entry name" value="OHCU_decarboxylase_sf"/>
</dbReference>
<dbReference type="PANTHER" id="PTHR43466:SF1">
    <property type="entry name" value="2-OXO-4-HYDROXY-4-CARBOXY-5-UREIDOIMIDAZOLINE DECARBOXYLASE-RELATED"/>
    <property type="match status" value="1"/>
</dbReference>
<accession>A0A1P8U4D5</accession>
<sequence>MRLDEFNATDRETATATVAVWAAVPTWVDAVVAARPYASVDEAAARADALARGWSDADLDAALAHHPRIGQKPAGSGAEAAASTREQAAMATASVSATDAMAQANADYEARFGRVFLIRAAGRSAEEMLAEVRRRLGNDDAAEAAEARDQLRQIALLRLRSSLED</sequence>
<keyword evidence="5" id="KW-0210">Decarboxylase</keyword>
<dbReference type="KEGG" id="maur:BOH66_00640"/>
<reference evidence="8 9" key="1">
    <citation type="submission" date="2016-12" db="EMBL/GenBank/DDBJ databases">
        <title>Complete genome sequence of Microbacterium aurum KACC 15219.</title>
        <authorList>
            <person name="Jung Y."/>
            <person name="Shin J.-H."/>
            <person name="Lee Y.-J."/>
            <person name="Yi H."/>
            <person name="Bahn Y.-S."/>
            <person name="Kim J.F."/>
            <person name="Lee D.-W."/>
        </authorList>
    </citation>
    <scope>NUCLEOTIDE SEQUENCE [LARGE SCALE GENOMIC DNA]</scope>
    <source>
        <strain evidence="8 9">KACC 15219</strain>
    </source>
</reference>
<dbReference type="EC" id="4.1.1.97" evidence="3"/>
<dbReference type="RefSeq" id="WP_076688355.1">
    <property type="nucleotide sequence ID" value="NZ_CP018762.1"/>
</dbReference>
<keyword evidence="4" id="KW-0659">Purine metabolism</keyword>
<evidence type="ECO:0000256" key="6">
    <source>
        <dbReference type="ARBA" id="ARBA00023239"/>
    </source>
</evidence>
<dbReference type="NCBIfam" id="NF010372">
    <property type="entry name" value="PRK13798.1"/>
    <property type="match status" value="1"/>
</dbReference>
<evidence type="ECO:0000256" key="4">
    <source>
        <dbReference type="ARBA" id="ARBA00022631"/>
    </source>
</evidence>
<dbReference type="GO" id="GO:0019628">
    <property type="term" value="P:urate catabolic process"/>
    <property type="evidence" value="ECO:0007669"/>
    <property type="project" value="TreeGrafter"/>
</dbReference>
<dbReference type="OrthoDB" id="5243781at2"/>
<evidence type="ECO:0000256" key="1">
    <source>
        <dbReference type="ARBA" id="ARBA00001163"/>
    </source>
</evidence>
<protein>
    <recommendedName>
        <fullName evidence="3">2-oxo-4-hydroxy-4-carboxy-5-ureidoimidazoline decarboxylase</fullName>
        <ecNumber evidence="3">4.1.1.97</ecNumber>
    </recommendedName>
</protein>
<proteinExistence type="predicted"/>
<evidence type="ECO:0000256" key="2">
    <source>
        <dbReference type="ARBA" id="ARBA00004754"/>
    </source>
</evidence>
<evidence type="ECO:0000256" key="3">
    <source>
        <dbReference type="ARBA" id="ARBA00012257"/>
    </source>
</evidence>
<keyword evidence="9" id="KW-1185">Reference proteome</keyword>
<dbReference type="EMBL" id="CP018762">
    <property type="protein sequence ID" value="APZ32971.1"/>
    <property type="molecule type" value="Genomic_DNA"/>
</dbReference>
<dbReference type="GO" id="GO:0051997">
    <property type="term" value="F:2-oxo-4-hydroxy-4-carboxy-5-ureidoimidazoline decarboxylase activity"/>
    <property type="evidence" value="ECO:0007669"/>
    <property type="project" value="UniProtKB-EC"/>
</dbReference>
<organism evidence="8 9">
    <name type="scientific">Microbacterium aurum</name>
    <dbReference type="NCBI Taxonomy" id="36805"/>
    <lineage>
        <taxon>Bacteria</taxon>
        <taxon>Bacillati</taxon>
        <taxon>Actinomycetota</taxon>
        <taxon>Actinomycetes</taxon>
        <taxon>Micrococcales</taxon>
        <taxon>Microbacteriaceae</taxon>
        <taxon>Microbacterium</taxon>
    </lineage>
</organism>
<evidence type="ECO:0000256" key="5">
    <source>
        <dbReference type="ARBA" id="ARBA00022793"/>
    </source>
</evidence>
<comment type="pathway">
    <text evidence="2">Purine metabolism; urate degradation; (S)-allantoin from urate: step 3/3.</text>
</comment>
<dbReference type="STRING" id="36805.BOH66_00640"/>
<dbReference type="Gene3D" id="1.10.3330.10">
    <property type="entry name" value="Oxo-4-hydroxy-4-carboxy-5-ureidoimidazoline decarboxylase"/>
    <property type="match status" value="1"/>
</dbReference>
<gene>
    <name evidence="8" type="ORF">BOH66_00640</name>
</gene>
<keyword evidence="6" id="KW-0456">Lyase</keyword>
<dbReference type="AlphaFoldDB" id="A0A1P8U4D5"/>
<dbReference type="InterPro" id="IPR018020">
    <property type="entry name" value="OHCU_decarboxylase"/>
</dbReference>